<dbReference type="InterPro" id="IPR011659">
    <property type="entry name" value="WD40"/>
</dbReference>
<feature type="region of interest" description="Disordered" evidence="2">
    <location>
        <begin position="1"/>
        <end position="26"/>
    </location>
</feature>
<dbReference type="Pfam" id="PF07676">
    <property type="entry name" value="PD40"/>
    <property type="match status" value="1"/>
</dbReference>
<feature type="region of interest" description="Disordered" evidence="2">
    <location>
        <begin position="52"/>
        <end position="88"/>
    </location>
</feature>
<dbReference type="Proteomes" id="UP000326598">
    <property type="component" value="Chromosome"/>
</dbReference>
<dbReference type="AlphaFoldDB" id="A0A5J6HUK2"/>
<sequence>MPGAPGMPSPRRCPRPHESRGNTSMRSRLGATAVAVTACVCAAALLAPTGAQAAPHDPHREHHGKKPGARHTVRLSQGADGASDAPSLSADGRYAVFTSSASNLVPDDTNGAPDVFLRDLRTGRTQRVSTDAAGGQSGLGGTEGAISANGRYVVFVSASTDLIPGEVHDKQSVYWRDLRTGEVRYVGNDLGNYLTRALHASVSADGRYVAFAVSETVPRPGASVAVRDMRTGELTKHPFTLHRATRPLLSDDGSVMVYTNSSYWPYDNPASDVKVADPLTGTHRSLHTTPDGARGNGRASQAGISGNGRYASFTSTSTDLGPEDTNGDGSNVFVRDLRTDALRIVEAPDPALSTADGALSRNGRYLLFQAFAGTSDPGTWYLRDLRNGRTRVAITDAAGTPVQADTGDRPLDARARTVAFSSTADNLAPGPRSPKADAYVRRLR</sequence>
<reference evidence="3 4" key="1">
    <citation type="submission" date="2017-09" db="EMBL/GenBank/DDBJ databases">
        <authorList>
            <person name="Lee N."/>
            <person name="Cho B.-K."/>
        </authorList>
    </citation>
    <scope>NUCLEOTIDE SEQUENCE [LARGE SCALE GENOMIC DNA]</scope>
    <source>
        <strain evidence="3 4">ATCC 13740</strain>
    </source>
</reference>
<dbReference type="PANTHER" id="PTHR36842">
    <property type="entry name" value="PROTEIN TOLB HOMOLOG"/>
    <property type="match status" value="1"/>
</dbReference>
<dbReference type="KEGG" id="scoe:CP976_00095"/>
<evidence type="ECO:0000256" key="1">
    <source>
        <dbReference type="ARBA" id="ARBA00009820"/>
    </source>
</evidence>
<comment type="similarity">
    <text evidence="1">Belongs to the TolB family.</text>
</comment>
<feature type="compositionally biased region" description="Basic and acidic residues" evidence="2">
    <location>
        <begin position="434"/>
        <end position="444"/>
    </location>
</feature>
<feature type="region of interest" description="Disordered" evidence="2">
    <location>
        <begin position="280"/>
        <end position="330"/>
    </location>
</feature>
<dbReference type="InterPro" id="IPR011042">
    <property type="entry name" value="6-blade_b-propeller_TolB-like"/>
</dbReference>
<dbReference type="SUPFAM" id="SSF82171">
    <property type="entry name" value="DPP6 N-terminal domain-like"/>
    <property type="match status" value="1"/>
</dbReference>
<proteinExistence type="inferred from homology"/>
<evidence type="ECO:0000313" key="4">
    <source>
        <dbReference type="Proteomes" id="UP000326598"/>
    </source>
</evidence>
<feature type="region of interest" description="Disordered" evidence="2">
    <location>
        <begin position="423"/>
        <end position="444"/>
    </location>
</feature>
<feature type="compositionally biased region" description="Basic residues" evidence="2">
    <location>
        <begin position="61"/>
        <end position="73"/>
    </location>
</feature>
<gene>
    <name evidence="3" type="ORF">CP976_00095</name>
</gene>
<organism evidence="3 4">
    <name type="scientific">Streptomyces coeruleorubidus</name>
    <dbReference type="NCBI Taxonomy" id="116188"/>
    <lineage>
        <taxon>Bacteria</taxon>
        <taxon>Bacillati</taxon>
        <taxon>Actinomycetota</taxon>
        <taxon>Actinomycetes</taxon>
        <taxon>Kitasatosporales</taxon>
        <taxon>Streptomycetaceae</taxon>
        <taxon>Streptomyces</taxon>
    </lineage>
</organism>
<evidence type="ECO:0000256" key="2">
    <source>
        <dbReference type="SAM" id="MobiDB-lite"/>
    </source>
</evidence>
<name>A0A5J6HUK2_STRC4</name>
<evidence type="ECO:0000313" key="3">
    <source>
        <dbReference type="EMBL" id="QEV22762.1"/>
    </source>
</evidence>
<protein>
    <submittedName>
        <fullName evidence="3">Uncharacterized protein</fullName>
    </submittedName>
</protein>
<accession>A0A5J6HUK2</accession>
<dbReference type="EMBL" id="CP023694">
    <property type="protein sequence ID" value="QEV22762.1"/>
    <property type="molecule type" value="Genomic_DNA"/>
</dbReference>
<dbReference type="PANTHER" id="PTHR36842:SF2">
    <property type="entry name" value="SLR0505 PROTEIN"/>
    <property type="match status" value="1"/>
</dbReference>
<dbReference type="Gene3D" id="2.120.10.30">
    <property type="entry name" value="TolB, C-terminal domain"/>
    <property type="match status" value="1"/>
</dbReference>